<protein>
    <submittedName>
        <fullName evidence="2">Uncharacterized protein</fullName>
    </submittedName>
</protein>
<dbReference type="AlphaFoldDB" id="A0A0F9LX59"/>
<name>A0A0F9LX59_9ZZZZ</name>
<feature type="region of interest" description="Disordered" evidence="1">
    <location>
        <begin position="126"/>
        <end position="182"/>
    </location>
</feature>
<evidence type="ECO:0000256" key="1">
    <source>
        <dbReference type="SAM" id="MobiDB-lite"/>
    </source>
</evidence>
<feature type="compositionally biased region" description="Low complexity" evidence="1">
    <location>
        <begin position="162"/>
        <end position="179"/>
    </location>
</feature>
<dbReference type="EMBL" id="LAZR01010077">
    <property type="protein sequence ID" value="KKM68940.1"/>
    <property type="molecule type" value="Genomic_DNA"/>
</dbReference>
<organism evidence="2">
    <name type="scientific">marine sediment metagenome</name>
    <dbReference type="NCBI Taxonomy" id="412755"/>
    <lineage>
        <taxon>unclassified sequences</taxon>
        <taxon>metagenomes</taxon>
        <taxon>ecological metagenomes</taxon>
    </lineage>
</organism>
<comment type="caution">
    <text evidence="2">The sequence shown here is derived from an EMBL/GenBank/DDBJ whole genome shotgun (WGS) entry which is preliminary data.</text>
</comment>
<proteinExistence type="predicted"/>
<feature type="non-terminal residue" evidence="2">
    <location>
        <position position="1"/>
    </location>
</feature>
<reference evidence="2" key="1">
    <citation type="journal article" date="2015" name="Nature">
        <title>Complex archaea that bridge the gap between prokaryotes and eukaryotes.</title>
        <authorList>
            <person name="Spang A."/>
            <person name="Saw J.H."/>
            <person name="Jorgensen S.L."/>
            <person name="Zaremba-Niedzwiedzka K."/>
            <person name="Martijn J."/>
            <person name="Lind A.E."/>
            <person name="van Eijk R."/>
            <person name="Schleper C."/>
            <person name="Guy L."/>
            <person name="Ettema T.J."/>
        </authorList>
    </citation>
    <scope>NUCLEOTIDE SEQUENCE</scope>
</reference>
<sequence length="203" mass="22036">QQEAANAANEKRFQQGLEIFDRIIKQEETGDVSEKAVEAAIGRGSKKAVAQGTQSLVSSGLASTTQAAGLGKKFEEEVGVPARLRAADIRQQRLSQARRDKAGFIERREDTGPDFATIAGLAQSIGAGRQARRTPVSRPSLLRNQGFGSSARKAARPRRTAPRQTSRTTTTRAFNPAAAARERRQYAARQYAAALPRRQSVSF</sequence>
<gene>
    <name evidence="2" type="ORF">LCGC14_1455850</name>
</gene>
<accession>A0A0F9LX59</accession>
<evidence type="ECO:0000313" key="2">
    <source>
        <dbReference type="EMBL" id="KKM68940.1"/>
    </source>
</evidence>